<protein>
    <recommendedName>
        <fullName evidence="1">AbiEi antitoxin N-terminal domain-containing protein</fullName>
    </recommendedName>
</protein>
<feature type="domain" description="AbiEi antitoxin N-terminal" evidence="1">
    <location>
        <begin position="11"/>
        <end position="48"/>
    </location>
</feature>
<proteinExistence type="predicted"/>
<sequence>MTSMEGAVDANGGFITRGQALDCGMTDRDLARAVRERQLVRIRHGLFVPADIHEGLDDLGRHALLARAVVAIQRGQVAVCGPSAAASYGVELLRSDLDVVHLLRLDSVSVRTLAGVKHHVMAIDRELDLVHRDGLLITSLARTAWDVARTSSLEGGVITMDSALRIEPGVLARLQELSAESAHLPRVRAARTALSLADGRAANGGESYARVQFYRHHIPMPELQVSILNESGYEVGIVDFAWDEDRHVAEYDGRSKYQRFLRPGESPADAVFREKRREDDIRRTGRGMSRFVWSDLMRARVHHTMAKLREDLRQSRRLYVRSPLAS</sequence>
<name>A0A7Y9IDS3_9ACTN</name>
<evidence type="ECO:0000313" key="2">
    <source>
        <dbReference type="EMBL" id="NYE74736.1"/>
    </source>
</evidence>
<dbReference type="AlphaFoldDB" id="A0A7Y9IDS3"/>
<comment type="caution">
    <text evidence="2">The sequence shown here is derived from an EMBL/GenBank/DDBJ whole genome shotgun (WGS) entry which is preliminary data.</text>
</comment>
<gene>
    <name evidence="2" type="ORF">BKA15_006065</name>
</gene>
<keyword evidence="3" id="KW-1185">Reference proteome</keyword>
<accession>A0A7Y9IDS3</accession>
<dbReference type="Pfam" id="PF13338">
    <property type="entry name" value="AbiEi_4"/>
    <property type="match status" value="1"/>
</dbReference>
<dbReference type="RefSeq" id="WP_179757254.1">
    <property type="nucleotide sequence ID" value="NZ_JACCBU010000001.1"/>
</dbReference>
<evidence type="ECO:0000259" key="1">
    <source>
        <dbReference type="Pfam" id="PF13338"/>
    </source>
</evidence>
<dbReference type="Proteomes" id="UP000569914">
    <property type="component" value="Unassembled WGS sequence"/>
</dbReference>
<organism evidence="2 3">
    <name type="scientific">Microlunatus parietis</name>
    <dbReference type="NCBI Taxonomy" id="682979"/>
    <lineage>
        <taxon>Bacteria</taxon>
        <taxon>Bacillati</taxon>
        <taxon>Actinomycetota</taxon>
        <taxon>Actinomycetes</taxon>
        <taxon>Propionibacteriales</taxon>
        <taxon>Propionibacteriaceae</taxon>
        <taxon>Microlunatus</taxon>
    </lineage>
</organism>
<dbReference type="EMBL" id="JACCBU010000001">
    <property type="protein sequence ID" value="NYE74736.1"/>
    <property type="molecule type" value="Genomic_DNA"/>
</dbReference>
<evidence type="ECO:0000313" key="3">
    <source>
        <dbReference type="Proteomes" id="UP000569914"/>
    </source>
</evidence>
<reference evidence="2 3" key="1">
    <citation type="submission" date="2020-07" db="EMBL/GenBank/DDBJ databases">
        <title>Sequencing the genomes of 1000 actinobacteria strains.</title>
        <authorList>
            <person name="Klenk H.-P."/>
        </authorList>
    </citation>
    <scope>NUCLEOTIDE SEQUENCE [LARGE SCALE GENOMIC DNA]</scope>
    <source>
        <strain evidence="2 3">DSM 22083</strain>
    </source>
</reference>
<dbReference type="InterPro" id="IPR025159">
    <property type="entry name" value="AbiEi_N"/>
</dbReference>